<dbReference type="PANTHER" id="PTHR12526">
    <property type="entry name" value="GLYCOSYLTRANSFERASE"/>
    <property type="match status" value="1"/>
</dbReference>
<feature type="domain" description="Glycosyl transferase family 1" evidence="1">
    <location>
        <begin position="182"/>
        <end position="326"/>
    </location>
</feature>
<protein>
    <recommendedName>
        <fullName evidence="5">Glycosyl transferase family 1 domain-containing protein</fullName>
    </recommendedName>
</protein>
<evidence type="ECO:0008006" key="5">
    <source>
        <dbReference type="Google" id="ProtNLM"/>
    </source>
</evidence>
<reference evidence="3 4" key="1">
    <citation type="submission" date="2013-10" db="EMBL/GenBank/DDBJ databases">
        <title>The Genome Sequence of Acinetobacter lwoffii NIPH 512.</title>
        <authorList>
            <consortium name="The Broad Institute Genomics Platform"/>
            <consortium name="The Broad Institute Genome Sequencing Center for Infectious Disease"/>
            <person name="Cerqueira G."/>
            <person name="Feldgarden M."/>
            <person name="Courvalin P."/>
            <person name="Grillot-Courvalin C."/>
            <person name="Clermont D."/>
            <person name="Rocha E."/>
            <person name="Yoon E.-J."/>
            <person name="Nemec A."/>
            <person name="Young S.K."/>
            <person name="Zeng Q."/>
            <person name="Gargeya S."/>
            <person name="Fitzgerald M."/>
            <person name="Abouelleil A."/>
            <person name="Alvarado L."/>
            <person name="Berlin A.M."/>
            <person name="Chapman S.B."/>
            <person name="Gainer-Dewar J."/>
            <person name="Goldberg J."/>
            <person name="Gnerre S."/>
            <person name="Griggs A."/>
            <person name="Gujja S."/>
            <person name="Hansen M."/>
            <person name="Howarth C."/>
            <person name="Imamovic A."/>
            <person name="Ireland A."/>
            <person name="Larimer J."/>
            <person name="McCowan C."/>
            <person name="Murphy C."/>
            <person name="Pearson M."/>
            <person name="Poon T.W."/>
            <person name="Priest M."/>
            <person name="Roberts A."/>
            <person name="Saif S."/>
            <person name="Shea T."/>
            <person name="Sykes S."/>
            <person name="Wortman J."/>
            <person name="Nusbaum C."/>
            <person name="Birren B."/>
        </authorList>
    </citation>
    <scope>NUCLEOTIDE SEQUENCE [LARGE SCALE GENOMIC DNA]</scope>
    <source>
        <strain evidence="3 4">NIPH 512</strain>
    </source>
</reference>
<dbReference type="Pfam" id="PF13439">
    <property type="entry name" value="Glyco_transf_4"/>
    <property type="match status" value="1"/>
</dbReference>
<dbReference type="CDD" id="cd03820">
    <property type="entry name" value="GT4_AmsD-like"/>
    <property type="match status" value="1"/>
</dbReference>
<dbReference type="EMBL" id="AYHO01000005">
    <property type="protein sequence ID" value="ESJ94570.1"/>
    <property type="molecule type" value="Genomic_DNA"/>
</dbReference>
<evidence type="ECO:0000259" key="2">
    <source>
        <dbReference type="Pfam" id="PF13439"/>
    </source>
</evidence>
<accession>A0ABN0PVU0</accession>
<dbReference type="Pfam" id="PF00534">
    <property type="entry name" value="Glycos_transf_1"/>
    <property type="match status" value="1"/>
</dbReference>
<proteinExistence type="predicted"/>
<dbReference type="SUPFAM" id="SSF53756">
    <property type="entry name" value="UDP-Glycosyltransferase/glycogen phosphorylase"/>
    <property type="match status" value="1"/>
</dbReference>
<evidence type="ECO:0000313" key="4">
    <source>
        <dbReference type="Proteomes" id="UP000018465"/>
    </source>
</evidence>
<dbReference type="InterPro" id="IPR028098">
    <property type="entry name" value="Glyco_trans_4-like_N"/>
</dbReference>
<gene>
    <name evidence="3" type="ORF">P800_02663</name>
</gene>
<feature type="domain" description="Glycosyltransferase subfamily 4-like N-terminal" evidence="2">
    <location>
        <begin position="15"/>
        <end position="170"/>
    </location>
</feature>
<dbReference type="Proteomes" id="UP000018465">
    <property type="component" value="Unassembled WGS sequence"/>
</dbReference>
<dbReference type="RefSeq" id="WP_004647643.1">
    <property type="nucleotide sequence ID" value="NZ_KI530565.1"/>
</dbReference>
<evidence type="ECO:0000259" key="1">
    <source>
        <dbReference type="Pfam" id="PF00534"/>
    </source>
</evidence>
<keyword evidence="4" id="KW-1185">Reference proteome</keyword>
<dbReference type="PANTHER" id="PTHR12526:SF630">
    <property type="entry name" value="GLYCOSYLTRANSFERASE"/>
    <property type="match status" value="1"/>
</dbReference>
<evidence type="ECO:0000313" key="3">
    <source>
        <dbReference type="EMBL" id="ESJ94570.1"/>
    </source>
</evidence>
<comment type="caution">
    <text evidence="3">The sequence shown here is derived from an EMBL/GenBank/DDBJ whole genome shotgun (WGS) entry which is preliminary data.</text>
</comment>
<sequence>MKKICFLTSCIESTGGTERVSIMLANKLTELGYDVCFFNLIGGNKVKFEINKEIKIYTLNLPPHSTKKNFFKIICGLRNYIKSNSISTIIDVDSILCVFSTIAKIGLPVRHICWEHFNFNEDLGVAFRGIGRILAARYADVVVTLTERDKELWKEKLKVINTNMIAIPNPTPYESIVNEPQQSFKTVLSIGRLTYQKGFDYLIEAWALVCEKHPEWQLVIVGSGEDELQLKQKVQELNLESNINFFGPTKEIESFYRKASFYCMSSRFEGLPMVLLEAQAYGLPIVSFNCDTGPAEVIKQGYNGILVECYDTLKLADALIEMIMIQKDQFQEVCNNSFLNIKRFELDSLISQWVEVLGDK</sequence>
<name>A0ABN0PVU0_ACILW</name>
<dbReference type="InterPro" id="IPR001296">
    <property type="entry name" value="Glyco_trans_1"/>
</dbReference>
<organism evidence="3 4">
    <name type="scientific">Acinetobacter lwoffii NCTC 5866 = CIP 64.10 = NIPH 512</name>
    <dbReference type="NCBI Taxonomy" id="981327"/>
    <lineage>
        <taxon>Bacteria</taxon>
        <taxon>Pseudomonadati</taxon>
        <taxon>Pseudomonadota</taxon>
        <taxon>Gammaproteobacteria</taxon>
        <taxon>Moraxellales</taxon>
        <taxon>Moraxellaceae</taxon>
        <taxon>Acinetobacter</taxon>
    </lineage>
</organism>
<dbReference type="Gene3D" id="3.40.50.2000">
    <property type="entry name" value="Glycogen Phosphorylase B"/>
    <property type="match status" value="2"/>
</dbReference>